<name>A0A6N7VUJ8_9ACTO</name>
<keyword evidence="5" id="KW-1185">Reference proteome</keyword>
<dbReference type="PANTHER" id="PTHR30363:SF44">
    <property type="entry name" value="AGA OPERON TRANSCRIPTIONAL REPRESSOR-RELATED"/>
    <property type="match status" value="1"/>
</dbReference>
<dbReference type="Proteomes" id="UP000470875">
    <property type="component" value="Unassembled WGS sequence"/>
</dbReference>
<dbReference type="SMART" id="SM01134">
    <property type="entry name" value="DeoRC"/>
    <property type="match status" value="1"/>
</dbReference>
<dbReference type="EMBL" id="VULO01000019">
    <property type="protein sequence ID" value="MSS85444.1"/>
    <property type="molecule type" value="Genomic_DNA"/>
</dbReference>
<keyword evidence="1" id="KW-0805">Transcription regulation</keyword>
<evidence type="ECO:0000313" key="4">
    <source>
        <dbReference type="EMBL" id="MSS85444.1"/>
    </source>
</evidence>
<dbReference type="InterPro" id="IPR036388">
    <property type="entry name" value="WH-like_DNA-bd_sf"/>
</dbReference>
<comment type="caution">
    <text evidence="4">The sequence shown here is derived from an EMBL/GenBank/DDBJ whole genome shotgun (WGS) entry which is preliminary data.</text>
</comment>
<dbReference type="InterPro" id="IPR001034">
    <property type="entry name" value="DeoR_HTH"/>
</dbReference>
<protein>
    <submittedName>
        <fullName evidence="4">DeoR/GlpR transcriptional regulator</fullName>
    </submittedName>
</protein>
<dbReference type="InterPro" id="IPR050313">
    <property type="entry name" value="Carb_Metab_HTH_regulators"/>
</dbReference>
<dbReference type="PROSITE" id="PS51000">
    <property type="entry name" value="HTH_DEOR_2"/>
    <property type="match status" value="1"/>
</dbReference>
<dbReference type="Gene3D" id="1.10.10.10">
    <property type="entry name" value="Winged helix-like DNA-binding domain superfamily/Winged helix DNA-binding domain"/>
    <property type="match status" value="1"/>
</dbReference>
<dbReference type="InterPro" id="IPR013196">
    <property type="entry name" value="HTH_11"/>
</dbReference>
<evidence type="ECO:0000256" key="2">
    <source>
        <dbReference type="ARBA" id="ARBA00023163"/>
    </source>
</evidence>
<dbReference type="AlphaFoldDB" id="A0A6N7VUJ8"/>
<dbReference type="InterPro" id="IPR036390">
    <property type="entry name" value="WH_DNA-bd_sf"/>
</dbReference>
<dbReference type="SMART" id="SM00420">
    <property type="entry name" value="HTH_DEOR"/>
    <property type="match status" value="1"/>
</dbReference>
<dbReference type="InterPro" id="IPR014036">
    <property type="entry name" value="DeoR-like_C"/>
</dbReference>
<evidence type="ECO:0000259" key="3">
    <source>
        <dbReference type="PROSITE" id="PS51000"/>
    </source>
</evidence>
<proteinExistence type="predicted"/>
<sequence>MASRGRGSIEGQKLRRNRIARIAVAEGVISVAHLADEFGVSPMTVYRDVAALEELGLVTLVKGNVHASISSRSEASADFRLTQNREAKEAIAREAAALVPIGASIIVDDSTSCLYVLDKLLEQGPYYVITNSMLVAKKVAASTESRLQVLGGEYERWADSLTGTPVYSMIESLSVDFCFLSCSGIFRDACYHPYLSIAGIKSAMMHVAETKMLLVDHTKFERRSTHKFANLSDFDVVVTDSDTSLEIQATLKESVKKLHVAS</sequence>
<dbReference type="RefSeq" id="WP_154546689.1">
    <property type="nucleotide sequence ID" value="NZ_VULO01000019.1"/>
</dbReference>
<evidence type="ECO:0000256" key="1">
    <source>
        <dbReference type="ARBA" id="ARBA00023015"/>
    </source>
</evidence>
<dbReference type="SUPFAM" id="SSF46785">
    <property type="entry name" value="Winged helix' DNA-binding domain"/>
    <property type="match status" value="1"/>
</dbReference>
<dbReference type="SUPFAM" id="SSF100950">
    <property type="entry name" value="NagB/RpiA/CoA transferase-like"/>
    <property type="match status" value="1"/>
</dbReference>
<dbReference type="PANTHER" id="PTHR30363">
    <property type="entry name" value="HTH-TYPE TRANSCRIPTIONAL REGULATOR SRLR-RELATED"/>
    <property type="match status" value="1"/>
</dbReference>
<reference evidence="4 5" key="1">
    <citation type="submission" date="2019-08" db="EMBL/GenBank/DDBJ databases">
        <title>In-depth cultivation of the pig gut microbiome towards novel bacterial diversity and tailored functional studies.</title>
        <authorList>
            <person name="Wylensek D."/>
            <person name="Hitch T.C.A."/>
            <person name="Clavel T."/>
        </authorList>
    </citation>
    <scope>NUCLEOTIDE SEQUENCE [LARGE SCALE GENOMIC DNA]</scope>
    <source>
        <strain evidence="4 5">WB03_NA08</strain>
    </source>
</reference>
<gene>
    <name evidence="4" type="ORF">FYJ24_11965</name>
</gene>
<feature type="domain" description="HTH deoR-type" evidence="3">
    <location>
        <begin position="12"/>
        <end position="67"/>
    </location>
</feature>
<dbReference type="InterPro" id="IPR037171">
    <property type="entry name" value="NagB/RpiA_transferase-like"/>
</dbReference>
<dbReference type="Pfam" id="PF00455">
    <property type="entry name" value="DeoRC"/>
    <property type="match status" value="1"/>
</dbReference>
<dbReference type="Pfam" id="PF08279">
    <property type="entry name" value="HTH_11"/>
    <property type="match status" value="1"/>
</dbReference>
<dbReference type="GO" id="GO:0003700">
    <property type="term" value="F:DNA-binding transcription factor activity"/>
    <property type="evidence" value="ECO:0007669"/>
    <property type="project" value="InterPro"/>
</dbReference>
<keyword evidence="2" id="KW-0804">Transcription</keyword>
<organism evidence="4 5">
    <name type="scientific">Scrofimicrobium canadense</name>
    <dbReference type="NCBI Taxonomy" id="2652290"/>
    <lineage>
        <taxon>Bacteria</taxon>
        <taxon>Bacillati</taxon>
        <taxon>Actinomycetota</taxon>
        <taxon>Actinomycetes</taxon>
        <taxon>Actinomycetales</taxon>
        <taxon>Actinomycetaceae</taxon>
        <taxon>Scrofimicrobium</taxon>
    </lineage>
</organism>
<evidence type="ECO:0000313" key="5">
    <source>
        <dbReference type="Proteomes" id="UP000470875"/>
    </source>
</evidence>
<accession>A0A6N7VUJ8</accession>